<evidence type="ECO:0000259" key="4">
    <source>
        <dbReference type="PROSITE" id="PS51211"/>
    </source>
</evidence>
<dbReference type="Gene3D" id="2.20.80.10">
    <property type="entry name" value="Lipovitellin-phosvitin complex, chain A, domain 4"/>
    <property type="match status" value="1"/>
</dbReference>
<dbReference type="SUPFAM" id="SSF48431">
    <property type="entry name" value="Lipovitellin-phosvitin complex, superhelical domain"/>
    <property type="match status" value="1"/>
</dbReference>
<dbReference type="Pfam" id="PF21013">
    <property type="entry name" value="LOC400499"/>
    <property type="match status" value="1"/>
</dbReference>
<dbReference type="InterPro" id="IPR001747">
    <property type="entry name" value="Vitellogenin_N"/>
</dbReference>
<reference evidence="5 6" key="1">
    <citation type="journal article" date="2018" name="G3 (Bethesda)">
        <title>A High-Quality Reference Genome for the Invasive Mosquitofish Gambusia affinis Using a Chicago Library.</title>
        <authorList>
            <person name="Hoffberg S.L."/>
            <person name="Troendle N.J."/>
            <person name="Glenn T.C."/>
            <person name="Mahmud O."/>
            <person name="Louha S."/>
            <person name="Chalopin D."/>
            <person name="Bennetzen J.L."/>
            <person name="Mauricio R."/>
        </authorList>
    </citation>
    <scope>NUCLEOTIDE SEQUENCE [LARGE SCALE GENOMIC DNA]</scope>
    <source>
        <strain evidence="5">NE01/NJP1002.9</strain>
        <tissue evidence="5">Muscle</tissue>
    </source>
</reference>
<dbReference type="InterPro" id="IPR015819">
    <property type="entry name" value="Lipid_transp_b-sht_shell"/>
</dbReference>
<name>A0A315V219_GAMAF</name>
<gene>
    <name evidence="5" type="ORF">CCH79_00011231</name>
</gene>
<dbReference type="Proteomes" id="UP000250572">
    <property type="component" value="Unassembled WGS sequence"/>
</dbReference>
<dbReference type="InterPro" id="IPR048484">
    <property type="entry name" value="LOC400499-like"/>
</dbReference>
<evidence type="ECO:0000256" key="1">
    <source>
        <dbReference type="ARBA" id="ARBA00022729"/>
    </source>
</evidence>
<feature type="compositionally biased region" description="Basic and acidic residues" evidence="3">
    <location>
        <begin position="729"/>
        <end position="763"/>
    </location>
</feature>
<accession>A0A315V219</accession>
<evidence type="ECO:0000256" key="3">
    <source>
        <dbReference type="SAM" id="MobiDB-lite"/>
    </source>
</evidence>
<comment type="caution">
    <text evidence="2">Lacks conserved residue(s) required for the propagation of feature annotation.</text>
</comment>
<keyword evidence="6" id="KW-1185">Reference proteome</keyword>
<dbReference type="GO" id="GO:0005319">
    <property type="term" value="F:lipid transporter activity"/>
    <property type="evidence" value="ECO:0007669"/>
    <property type="project" value="InterPro"/>
</dbReference>
<feature type="domain" description="Vitellogenin" evidence="4">
    <location>
        <begin position="109"/>
        <end position="714"/>
    </location>
</feature>
<dbReference type="EMBL" id="NHOQ01002364">
    <property type="protein sequence ID" value="PWA17536.1"/>
    <property type="molecule type" value="Genomic_DNA"/>
</dbReference>
<evidence type="ECO:0000256" key="2">
    <source>
        <dbReference type="PROSITE-ProRule" id="PRU00557"/>
    </source>
</evidence>
<comment type="caution">
    <text evidence="5">The sequence shown here is derived from an EMBL/GenBank/DDBJ whole genome shotgun (WGS) entry which is preliminary data.</text>
</comment>
<dbReference type="SMART" id="SM01169">
    <property type="entry name" value="DUF1943"/>
    <property type="match status" value="1"/>
</dbReference>
<evidence type="ECO:0000313" key="6">
    <source>
        <dbReference type="Proteomes" id="UP000250572"/>
    </source>
</evidence>
<evidence type="ECO:0000313" key="5">
    <source>
        <dbReference type="EMBL" id="PWA17536.1"/>
    </source>
</evidence>
<feature type="region of interest" description="Disordered" evidence="3">
    <location>
        <begin position="2639"/>
        <end position="2670"/>
    </location>
</feature>
<dbReference type="SMART" id="SM00638">
    <property type="entry name" value="LPD_N"/>
    <property type="match status" value="1"/>
</dbReference>
<dbReference type="InterPro" id="IPR015816">
    <property type="entry name" value="Vitellinogen_b-sht_N"/>
</dbReference>
<dbReference type="PROSITE" id="PS51211">
    <property type="entry name" value="VITELLOGENIN"/>
    <property type="match status" value="1"/>
</dbReference>
<dbReference type="Gene3D" id="2.30.230.10">
    <property type="entry name" value="Lipovitellin, beta-sheet shell regions, chain A"/>
    <property type="match status" value="1"/>
</dbReference>
<dbReference type="PANTHER" id="PTHR37860:SF2">
    <property type="entry name" value="VITELLOGENIN DOMAIN-CONTAINING PROTEIN"/>
    <property type="match status" value="1"/>
</dbReference>
<sequence>MGVDHAAGGWIVESRWHYSSLMMGKGGWDEACWLGICVLIGRFEPDGSQWKSTLTSPVIELSEQSLAFIPHIHVGVAEAAGPALTPGDCLLVEPIICDTSCLGSQSTDFSAQKGVRYTYRYSAAISTTLHGSGGGRSGLALDCVVDIEAVSDCHLTMQIRNSQIKRMSPQREHSVLHLKTLRESLERTRLKFSLQGGKVTALCLQEGEQVWALNIKRALLSMLQTSPMVAKFREETETDVHGTCTSRYERRGPTLLKSRDLRQCQQSRLDHLWPHSVTLTEDTMVRMELHCVQRPGQSMVEEVNCTEVVSLAASLTPLGPVKTKSVSTLLLLTTQPGASTGAESLSPGVFTDLQFEDEGPSRPTSLQDVGRTVALLCSVSSDPQLISQDFLELVFQLKDMTLLQLKTLWQESSFKCRNDWQPLLEALPACGSENCILLLIELVQNNEMEEGQVNSFLTTLALIPHPSPQIIGSINGFLARQELRAKTMLAGSSLIYQMCQRFQASCSETPQVEFFMQTIQETLNAGCGEKEPHQIRELIYALKSIGNSGVNSASFIPLLSHCLLGHQTELELKVAAVKAFRRFPCSADRSVLLQLYRCSREDPEVRIAAYQQLMLCPDQEVFEVVKTTLKNETSSQVGSFVWSHLTNILRSEDPVKQTLIQLLPDDIISRDFEAEFWKYSSYSDHTFVSESRNVPDFLPEVLSAQIDLGQPDDVDVHMENFEPLLRSAFDQKAEGEPTAKSEKHETRRRRRADDGNRREKETCLSDTDGYLSQARAVLFGRRKADEERPRCRVSVKIFGNELSVFTCDDVRDQIHQGSLSLAGLAVKLLKGHEVHLSHRGVLMAEELRLPSLSGVPINLGVNMTSLLSLHLKGSVNYRDTSHFSLNGYVRPNAYVGLSARMGVDGAPGQAAVEWLAELRSSPSLDGSFQLQEGREVRVTLNTPQDFMDVISLSSRVFQLSGDHREEMKGPKSRIQKTTCTAKSWSKMIGWQLCSNVSYPSLPSGVALPPTGPAHLSLRLLKLDRGLHYYLLEAAYSLHYKRGTWLPREASIHLLLATPQSSIPRDMSLDLAFSSHRLLLRIKHPLKTIVLQGQFDQERNIKSGKLELVIDSVHFYIMGLVDTTSLQYEQRTRYHLEAKMAADQRPVILSANVTRGLGRKSSLSATLKNVFRETASLSVALERRQDISTSSSQYSVEAELFLPGLVGSRMLGLMEQKGALWSSVLRVKYGLRGDSRNLHQECYTSQRLRRGRDSNFTYIMRADHEFYCTNMEPINHKIHMKHEESPSHIKSVLDLSYGKHWDEINNKHTLLLSQSFRNQSTQNHTSYTLEFNLQVPEKNLNYRTQLMHSRLLQHGSESSTHLKINYNNMMPLVAGLHWKSPPENSLHKKWEGTFNMDTPGQYIYAAYRLSRPNRHALQLTSELTASKWLSIRNLVLDGFYRGRGREKAARLEVHTPAATYVRAGVWGTVGRQAVKAHGSLASLWTPPLKANVSLESSISSHTLLMSATCGRQNVSFTAAVSGADKNLKKRQAILKMAFTKPKSPTVEVELEGWVEEMRRDSKMYQKAAQLQFRQPFQNFPQTLLLRETFTVDLVNGLYVLESKAGFHNNKEVVHTLTLGYKPPSPFVCSALIHTFSSDTFPSDSEVCVTAASNQTHRDLRGTLQVNGEDKLCLFGQIQQSPSNSNQQTIIIKANFTHELQLQLPSSALMEGYLHWIPKHSPDFDYQARGKLRLERQECTHQAAMLVLQLSVQLNGTAGRVRLRSSLTHPFKSKIPKALEVKAAVDASETGKRSSSLCVRANGKSRVTVTGQMFHRLQNPDRAVRLDLDLSQNLLPSVSALQLNMAANVSADSVALHGSVTQGREVLLVQVKGSWINSQVLRLALLGNVHHSLSVSEALPSVLGLDGVLEHSDTLTEGYLGVNVMEAVHRIELRHRLDAAEDLVTGEGTMGGDYQRTQARLCVRSRLQNLCANVSRHLKKRGNGQLSVQLSHSFHRLNTTGVPGDSSAEVKWTQDEFGLSVLVVLQAGAEHVRAEFLRDRTDQRWSYFSRFQHQVRALQTRGLPGSFQARAQHQLETGGFDISLVLSVEDERTAEMFFSVGSKNKTSALVLMLWQHMKLLQGHIPNSLQMNCTRVSTEDRLSAHCFGNLANRPVEVQAVRSDRPHRGLCYGLSLIHVSLWLQAKGCYHSGGQKELRANLSHSSLRFLTYLGLPSKSATLIGPQASANFSISHSGCDTNLRAVLHAAGEQKGSVSLSVTCNPHRSLRASLLHFISAVKRLRFPTGAARPLNVSGGRLPQVDASLELGRCFLRGSVGDSTAPQAAADGPQSLTVNGWVLPQALALRGLLSVAPCQLTVSSSLNVDDEDASLELSWSCVTQYFFVSVNQSFSGLKSRGLPQTITVKASALEGSDQGGAVTVEVGTCRIRARRIAQDRGTGRRLWAWETDCPGLQVRVNGSVWEHPGGVWTAVMETDLKGRRAFLRLDAEPGPELRVEGVLDHDSSPLTTLPDSSTLRFSSSGLHAAEVLVQTEECRLRAGGDIMSHPGLQVSLLYHNNCSIIQEWFSPNVMQASGSLLISPASVSSHIFMVVDGKELHTVLSAGQTEVHREAFLHLNHSVPLLKKLGLPVNVSLAVNCESHNNGSRSFTANGRAENQRSTPNHSHTHSSPRKVHPDWMNPVAAVLALG</sequence>
<dbReference type="Gene3D" id="1.25.10.20">
    <property type="entry name" value="Vitellinogen, superhelical"/>
    <property type="match status" value="1"/>
</dbReference>
<protein>
    <recommendedName>
        <fullName evidence="4">Vitellogenin domain-containing protein</fullName>
    </recommendedName>
</protein>
<dbReference type="PANTHER" id="PTHR37860">
    <property type="entry name" value="AGAP008810-PA"/>
    <property type="match status" value="1"/>
</dbReference>
<dbReference type="SUPFAM" id="SSF56968">
    <property type="entry name" value="Lipovitellin-phosvitin complex, beta-sheet shell regions"/>
    <property type="match status" value="2"/>
</dbReference>
<keyword evidence="1" id="KW-0732">Signal</keyword>
<proteinExistence type="predicted"/>
<dbReference type="Pfam" id="PF09172">
    <property type="entry name" value="Vit_open_b-sht"/>
    <property type="match status" value="1"/>
</dbReference>
<feature type="region of interest" description="Disordered" evidence="3">
    <location>
        <begin position="727"/>
        <end position="764"/>
    </location>
</feature>
<organism evidence="5 6">
    <name type="scientific">Gambusia affinis</name>
    <name type="common">Western mosquitofish</name>
    <name type="synonym">Heterandria affinis</name>
    <dbReference type="NCBI Taxonomy" id="33528"/>
    <lineage>
        <taxon>Eukaryota</taxon>
        <taxon>Metazoa</taxon>
        <taxon>Chordata</taxon>
        <taxon>Craniata</taxon>
        <taxon>Vertebrata</taxon>
        <taxon>Euteleostomi</taxon>
        <taxon>Actinopterygii</taxon>
        <taxon>Neopterygii</taxon>
        <taxon>Teleostei</taxon>
        <taxon>Neoteleostei</taxon>
        <taxon>Acanthomorphata</taxon>
        <taxon>Ovalentaria</taxon>
        <taxon>Atherinomorphae</taxon>
        <taxon>Cyprinodontiformes</taxon>
        <taxon>Poeciliidae</taxon>
        <taxon>Poeciliinae</taxon>
        <taxon>Gambusia</taxon>
    </lineage>
</organism>
<dbReference type="InterPro" id="IPR011030">
    <property type="entry name" value="Lipovitellin_superhlx_dom"/>
</dbReference>
<dbReference type="Pfam" id="PF01347">
    <property type="entry name" value="Vitellogenin_N"/>
    <property type="match status" value="1"/>
</dbReference>
<dbReference type="InterPro" id="IPR015255">
    <property type="entry name" value="Vitellinogen_open_b-sht"/>
</dbReference>